<keyword evidence="8" id="KW-1185">Reference proteome</keyword>
<feature type="transmembrane region" description="Helical" evidence="6">
    <location>
        <begin position="292"/>
        <end position="312"/>
    </location>
</feature>
<dbReference type="PANTHER" id="PTHR39087:SF2">
    <property type="entry name" value="UPF0104 MEMBRANE PROTEIN MJ1595"/>
    <property type="match status" value="1"/>
</dbReference>
<dbReference type="Proteomes" id="UP001239167">
    <property type="component" value="Unassembled WGS sequence"/>
</dbReference>
<feature type="transmembrane region" description="Helical" evidence="6">
    <location>
        <begin position="151"/>
        <end position="170"/>
    </location>
</feature>
<keyword evidence="2" id="KW-1003">Cell membrane</keyword>
<dbReference type="EMBL" id="JAUSUE010000001">
    <property type="protein sequence ID" value="MDQ0202591.1"/>
    <property type="molecule type" value="Genomic_DNA"/>
</dbReference>
<evidence type="ECO:0000256" key="1">
    <source>
        <dbReference type="ARBA" id="ARBA00004651"/>
    </source>
</evidence>
<keyword evidence="6" id="KW-0046">Antibiotic resistance</keyword>
<keyword evidence="3 6" id="KW-0812">Transmembrane</keyword>
<evidence type="ECO:0000256" key="2">
    <source>
        <dbReference type="ARBA" id="ARBA00022475"/>
    </source>
</evidence>
<feature type="transmembrane region" description="Helical" evidence="6">
    <location>
        <begin position="128"/>
        <end position="145"/>
    </location>
</feature>
<comment type="caution">
    <text evidence="7">The sequence shown here is derived from an EMBL/GenBank/DDBJ whole genome shotgun (WGS) entry which is preliminary data.</text>
</comment>
<keyword evidence="5 6" id="KW-0472">Membrane</keyword>
<evidence type="ECO:0000313" key="8">
    <source>
        <dbReference type="Proteomes" id="UP001239167"/>
    </source>
</evidence>
<accession>A0ABT9Y4W2</accession>
<comment type="function">
    <text evidence="6">Catalyzes the transfer of a lysyl group from L-lysyl-tRNA(Lys) to membrane-bound phosphatidylglycerol (PG), which produces lysylphosphatidylglycerol (LPG), a major component of the bacterial membrane with a positive net charge. LPG synthesis contributes to bacterial virulence as it is involved in the resistance mechanism against cationic antimicrobial peptides (CAMP) produces by the host's immune system (defensins, cathelicidins) and by the competing microorganisms.</text>
</comment>
<keyword evidence="6" id="KW-0443">Lipid metabolism</keyword>
<keyword evidence="6" id="KW-0808">Transferase</keyword>
<organism evidence="7 8">
    <name type="scientific">Pectinatus haikarae</name>
    <dbReference type="NCBI Taxonomy" id="349096"/>
    <lineage>
        <taxon>Bacteria</taxon>
        <taxon>Bacillati</taxon>
        <taxon>Bacillota</taxon>
        <taxon>Negativicutes</taxon>
        <taxon>Selenomonadales</taxon>
        <taxon>Selenomonadaceae</taxon>
        <taxon>Pectinatus</taxon>
    </lineage>
</organism>
<comment type="subcellular location">
    <subcellularLocation>
        <location evidence="1 6">Cell membrane</location>
        <topology evidence="1 6">Multi-pass membrane protein</topology>
    </subcellularLocation>
</comment>
<evidence type="ECO:0000256" key="5">
    <source>
        <dbReference type="ARBA" id="ARBA00023136"/>
    </source>
</evidence>
<name>A0ABT9Y4W2_9FIRM</name>
<comment type="similarity">
    <text evidence="6">Belongs to the LPG synthase family.</text>
</comment>
<feature type="transmembrane region" description="Helical" evidence="6">
    <location>
        <begin position="211"/>
        <end position="233"/>
    </location>
</feature>
<dbReference type="RefSeq" id="WP_307222481.1">
    <property type="nucleotide sequence ID" value="NZ_CP116940.1"/>
</dbReference>
<sequence length="324" mass="36759">MDSFNISDLQKKVILGLLLSLIVFTIIIFLGNVKELIRVFETSNKKYFLLATFFTILIYSGRFLKWDIFLMELNIHIPLKKNIPIFLSGLSMGITPGKVGEVLKSYILKEKYKIDFCFTAPTIIGERLTGVLGCFCLFLLSIIILGKDDVYSYYILSMVVLVAGTAITFFKCQQFANYIFESIGKIKFINKRIQYVENFYNSAVKILGLKMILIGICISIFYWLMECFVFYNVLRAFNVNFDFSLCVFILTISSIGGGLSLMPGSIGILEGGLIGLLVYQGLDYTLASEITLIYRFFAMWSVIMIGGVFLVINIDSFKLRGHIE</sequence>
<evidence type="ECO:0000313" key="7">
    <source>
        <dbReference type="EMBL" id="MDQ0202591.1"/>
    </source>
</evidence>
<comment type="catalytic activity">
    <reaction evidence="6">
        <text>L-lysyl-tRNA(Lys) + a 1,2-diacyl-sn-glycero-3-phospho-(1'-sn-glycerol) = a 1,2-diacyl-sn-glycero-3-phospho-1'-(3'-O-L-lysyl)-sn-glycerol + tRNA(Lys)</text>
        <dbReference type="Rhea" id="RHEA:10668"/>
        <dbReference type="Rhea" id="RHEA-COMP:9696"/>
        <dbReference type="Rhea" id="RHEA-COMP:9697"/>
        <dbReference type="ChEBI" id="CHEBI:64716"/>
        <dbReference type="ChEBI" id="CHEBI:75792"/>
        <dbReference type="ChEBI" id="CHEBI:78442"/>
        <dbReference type="ChEBI" id="CHEBI:78529"/>
        <dbReference type="EC" id="2.3.2.3"/>
    </reaction>
</comment>
<reference evidence="7 8" key="1">
    <citation type="submission" date="2023-07" db="EMBL/GenBank/DDBJ databases">
        <title>Genomic Encyclopedia of Type Strains, Phase IV (KMG-IV): sequencing the most valuable type-strain genomes for metagenomic binning, comparative biology and taxonomic classification.</title>
        <authorList>
            <person name="Goeker M."/>
        </authorList>
    </citation>
    <scope>NUCLEOTIDE SEQUENCE [LARGE SCALE GENOMIC DNA]</scope>
    <source>
        <strain evidence="7 8">DSM 16980</strain>
    </source>
</reference>
<feature type="transmembrane region" description="Helical" evidence="6">
    <location>
        <begin position="12"/>
        <end position="31"/>
    </location>
</feature>
<evidence type="ECO:0000256" key="4">
    <source>
        <dbReference type="ARBA" id="ARBA00022989"/>
    </source>
</evidence>
<keyword evidence="4 6" id="KW-1133">Transmembrane helix</keyword>
<proteinExistence type="inferred from homology"/>
<protein>
    <recommendedName>
        <fullName evidence="6">Phosphatidylglycerol lysyltransferase</fullName>
        <ecNumber evidence="6">2.3.2.3</ecNumber>
    </recommendedName>
    <alternativeName>
        <fullName evidence="6">Lysylphosphatidylglycerol synthase</fullName>
    </alternativeName>
</protein>
<gene>
    <name evidence="6" type="primary">mprF</name>
    <name evidence="7" type="ORF">J2S01_000276</name>
</gene>
<evidence type="ECO:0000256" key="3">
    <source>
        <dbReference type="ARBA" id="ARBA00022692"/>
    </source>
</evidence>
<dbReference type="InterPro" id="IPR022791">
    <property type="entry name" value="L-PG_synthase/AglD"/>
</dbReference>
<evidence type="ECO:0000256" key="6">
    <source>
        <dbReference type="RuleBase" id="RU363042"/>
    </source>
</evidence>
<dbReference type="Pfam" id="PF03706">
    <property type="entry name" value="LPG_synthase_TM"/>
    <property type="match status" value="1"/>
</dbReference>
<dbReference type="EC" id="2.3.2.3" evidence="6"/>
<dbReference type="PANTHER" id="PTHR39087">
    <property type="entry name" value="UPF0104 MEMBRANE PROTEIN MJ1595"/>
    <property type="match status" value="1"/>
</dbReference>
<feature type="transmembrane region" description="Helical" evidence="6">
    <location>
        <begin position="239"/>
        <end position="259"/>
    </location>
</feature>
<dbReference type="NCBIfam" id="TIGR00374">
    <property type="entry name" value="flippase-like domain"/>
    <property type="match status" value="1"/>
</dbReference>
<feature type="transmembrane region" description="Helical" evidence="6">
    <location>
        <begin position="47"/>
        <end position="64"/>
    </location>
</feature>